<keyword evidence="1 4" id="KW-0808">Transferase</keyword>
<protein>
    <submittedName>
        <fullName evidence="4">GNAT family N-acetyltransferase</fullName>
    </submittedName>
</protein>
<evidence type="ECO:0000313" key="5">
    <source>
        <dbReference type="Proteomes" id="UP000473525"/>
    </source>
</evidence>
<evidence type="ECO:0000256" key="1">
    <source>
        <dbReference type="ARBA" id="ARBA00022679"/>
    </source>
</evidence>
<proteinExistence type="predicted"/>
<dbReference type="PANTHER" id="PTHR43877">
    <property type="entry name" value="AMINOALKYLPHOSPHONATE N-ACETYLTRANSFERASE-RELATED-RELATED"/>
    <property type="match status" value="1"/>
</dbReference>
<evidence type="ECO:0000259" key="3">
    <source>
        <dbReference type="PROSITE" id="PS51186"/>
    </source>
</evidence>
<dbReference type="AlphaFoldDB" id="A0A6L6XSY0"/>
<dbReference type="CDD" id="cd04301">
    <property type="entry name" value="NAT_SF"/>
    <property type="match status" value="1"/>
</dbReference>
<evidence type="ECO:0000256" key="2">
    <source>
        <dbReference type="ARBA" id="ARBA00023315"/>
    </source>
</evidence>
<dbReference type="Pfam" id="PF00583">
    <property type="entry name" value="Acetyltransf_1"/>
    <property type="match status" value="1"/>
</dbReference>
<accession>A0A6L6XSY0</accession>
<keyword evidence="2" id="KW-0012">Acyltransferase</keyword>
<keyword evidence="5" id="KW-1185">Reference proteome</keyword>
<dbReference type="InterPro" id="IPR000182">
    <property type="entry name" value="GNAT_dom"/>
</dbReference>
<feature type="domain" description="N-acetyltransferase" evidence="3">
    <location>
        <begin position="4"/>
        <end position="170"/>
    </location>
</feature>
<organism evidence="4 5">
    <name type="scientific">Nocardioides agri</name>
    <dbReference type="NCBI Taxonomy" id="2682843"/>
    <lineage>
        <taxon>Bacteria</taxon>
        <taxon>Bacillati</taxon>
        <taxon>Actinomycetota</taxon>
        <taxon>Actinomycetes</taxon>
        <taxon>Propionibacteriales</taxon>
        <taxon>Nocardioidaceae</taxon>
        <taxon>Nocardioides</taxon>
    </lineage>
</organism>
<dbReference type="EMBL" id="WSEK01000004">
    <property type="protein sequence ID" value="MVQ49863.1"/>
    <property type="molecule type" value="Genomic_DNA"/>
</dbReference>
<dbReference type="Proteomes" id="UP000473525">
    <property type="component" value="Unassembled WGS sequence"/>
</dbReference>
<sequence>MTGLRLRRAVPADRAALAELLGGLSPESSYRRFQAALGPTPRASVLTALLPEGSRGGAMLAYDGPDLVGHGVWRRAGTAPVAEIGLVVADAHQGRGVGTALTEALISDLTARGVERVEVFATATNEAVARMVARRAPDAVRERDGATVTYVFPVQPTRARTVARRLGCRP</sequence>
<evidence type="ECO:0000313" key="4">
    <source>
        <dbReference type="EMBL" id="MVQ49863.1"/>
    </source>
</evidence>
<dbReference type="PROSITE" id="PS51186">
    <property type="entry name" value="GNAT"/>
    <property type="match status" value="1"/>
</dbReference>
<dbReference type="InterPro" id="IPR050832">
    <property type="entry name" value="Bact_Acetyltransf"/>
</dbReference>
<dbReference type="SUPFAM" id="SSF55729">
    <property type="entry name" value="Acyl-CoA N-acyltransferases (Nat)"/>
    <property type="match status" value="1"/>
</dbReference>
<dbReference type="InterPro" id="IPR016181">
    <property type="entry name" value="Acyl_CoA_acyltransferase"/>
</dbReference>
<comment type="caution">
    <text evidence="4">The sequence shown here is derived from an EMBL/GenBank/DDBJ whole genome shotgun (WGS) entry which is preliminary data.</text>
</comment>
<dbReference type="RefSeq" id="WP_157342708.1">
    <property type="nucleotide sequence ID" value="NZ_WSEK01000004.1"/>
</dbReference>
<reference evidence="4 5" key="1">
    <citation type="submission" date="2019-12" db="EMBL/GenBank/DDBJ databases">
        <authorList>
            <person name="Huq M.A."/>
        </authorList>
    </citation>
    <scope>NUCLEOTIDE SEQUENCE [LARGE SCALE GENOMIC DNA]</scope>
    <source>
        <strain evidence="4 5">MAH-18</strain>
    </source>
</reference>
<gene>
    <name evidence="4" type="ORF">GON03_11770</name>
</gene>
<name>A0A6L6XSY0_9ACTN</name>
<dbReference type="Gene3D" id="3.40.630.30">
    <property type="match status" value="1"/>
</dbReference>
<dbReference type="GO" id="GO:0016747">
    <property type="term" value="F:acyltransferase activity, transferring groups other than amino-acyl groups"/>
    <property type="evidence" value="ECO:0007669"/>
    <property type="project" value="InterPro"/>
</dbReference>